<evidence type="ECO:0000256" key="1">
    <source>
        <dbReference type="SAM" id="Phobius"/>
    </source>
</evidence>
<sequence length="127" mass="13163">MWAQSWVDELDADRGSSLSGGTIARLAINGGPVLIALLLLLLGLCAPAKSKACITIDGGGVTATWNNVSYIIPGAKGWLNRKKDAQEADSDKVILDGASGHVVAGQIMAIFRPSGAGKKQLSSKFSL</sequence>
<protein>
    <submittedName>
        <fullName evidence="2">Uncharacterized protein</fullName>
    </submittedName>
</protein>
<evidence type="ECO:0000313" key="2">
    <source>
        <dbReference type="EMBL" id="KAL0068134.1"/>
    </source>
</evidence>
<gene>
    <name evidence="2" type="ORF">AAF712_004794</name>
</gene>
<keyword evidence="1" id="KW-0812">Transmembrane</keyword>
<proteinExistence type="predicted"/>
<reference evidence="2 3" key="1">
    <citation type="submission" date="2024-05" db="EMBL/GenBank/DDBJ databases">
        <title>A draft genome resource for the thread blight pathogen Marasmius tenuissimus strain MS-2.</title>
        <authorList>
            <person name="Yulfo-Soto G.E."/>
            <person name="Baruah I.K."/>
            <person name="Amoako-Attah I."/>
            <person name="Bukari Y."/>
            <person name="Meinhardt L.W."/>
            <person name="Bailey B.A."/>
            <person name="Cohen S.P."/>
        </authorList>
    </citation>
    <scope>NUCLEOTIDE SEQUENCE [LARGE SCALE GENOMIC DNA]</scope>
    <source>
        <strain evidence="2 3">MS-2</strain>
    </source>
</reference>
<dbReference type="EMBL" id="JBBXMP010000020">
    <property type="protein sequence ID" value="KAL0068134.1"/>
    <property type="molecule type" value="Genomic_DNA"/>
</dbReference>
<keyword evidence="1" id="KW-0472">Membrane</keyword>
<evidence type="ECO:0000313" key="3">
    <source>
        <dbReference type="Proteomes" id="UP001437256"/>
    </source>
</evidence>
<feature type="transmembrane region" description="Helical" evidence="1">
    <location>
        <begin position="26"/>
        <end position="46"/>
    </location>
</feature>
<organism evidence="2 3">
    <name type="scientific">Marasmius tenuissimus</name>
    <dbReference type="NCBI Taxonomy" id="585030"/>
    <lineage>
        <taxon>Eukaryota</taxon>
        <taxon>Fungi</taxon>
        <taxon>Dikarya</taxon>
        <taxon>Basidiomycota</taxon>
        <taxon>Agaricomycotina</taxon>
        <taxon>Agaricomycetes</taxon>
        <taxon>Agaricomycetidae</taxon>
        <taxon>Agaricales</taxon>
        <taxon>Marasmiineae</taxon>
        <taxon>Marasmiaceae</taxon>
        <taxon>Marasmius</taxon>
    </lineage>
</organism>
<name>A0ABR3A430_9AGAR</name>
<keyword evidence="3" id="KW-1185">Reference proteome</keyword>
<comment type="caution">
    <text evidence="2">The sequence shown here is derived from an EMBL/GenBank/DDBJ whole genome shotgun (WGS) entry which is preliminary data.</text>
</comment>
<accession>A0ABR3A430</accession>
<dbReference type="Proteomes" id="UP001437256">
    <property type="component" value="Unassembled WGS sequence"/>
</dbReference>
<keyword evidence="1" id="KW-1133">Transmembrane helix</keyword>